<evidence type="ECO:0000313" key="1">
    <source>
        <dbReference type="EMBL" id="MBB3727364.1"/>
    </source>
</evidence>
<accession>A0A7W5V205</accession>
<proteinExistence type="predicted"/>
<name>A0A7W5V205_9ACTN</name>
<evidence type="ECO:0000313" key="2">
    <source>
        <dbReference type="Proteomes" id="UP000579945"/>
    </source>
</evidence>
<organism evidence="1 2">
    <name type="scientific">Nonomuraea dietziae</name>
    <dbReference type="NCBI Taxonomy" id="65515"/>
    <lineage>
        <taxon>Bacteria</taxon>
        <taxon>Bacillati</taxon>
        <taxon>Actinomycetota</taxon>
        <taxon>Actinomycetes</taxon>
        <taxon>Streptosporangiales</taxon>
        <taxon>Streptosporangiaceae</taxon>
        <taxon>Nonomuraea</taxon>
    </lineage>
</organism>
<protein>
    <submittedName>
        <fullName evidence="1">Na+/H+ antiporter NhaD/arsenite permease-like protein</fullName>
    </submittedName>
</protein>
<reference evidence="1 2" key="1">
    <citation type="submission" date="2020-08" db="EMBL/GenBank/DDBJ databases">
        <title>Sequencing the genomes of 1000 actinobacteria strains.</title>
        <authorList>
            <person name="Klenk H.-P."/>
        </authorList>
    </citation>
    <scope>NUCLEOTIDE SEQUENCE [LARGE SCALE GENOMIC DNA]</scope>
    <source>
        <strain evidence="1 2">DSM 44320</strain>
    </source>
</reference>
<dbReference type="AlphaFoldDB" id="A0A7W5V205"/>
<keyword evidence="2" id="KW-1185">Reference proteome</keyword>
<dbReference type="Proteomes" id="UP000579945">
    <property type="component" value="Unassembled WGS sequence"/>
</dbReference>
<dbReference type="GeneID" id="95396539"/>
<sequence>MGLFVMVGALVETGVIGEVSRLAARGWRHHALKQLP</sequence>
<gene>
    <name evidence="1" type="ORF">FHR33_003224</name>
</gene>
<dbReference type="RefSeq" id="WP_350655285.1">
    <property type="nucleotide sequence ID" value="NZ_JACIBV010000001.1"/>
</dbReference>
<comment type="caution">
    <text evidence="1">The sequence shown here is derived from an EMBL/GenBank/DDBJ whole genome shotgun (WGS) entry which is preliminary data.</text>
</comment>
<dbReference type="EMBL" id="JACIBV010000001">
    <property type="protein sequence ID" value="MBB3727364.1"/>
    <property type="molecule type" value="Genomic_DNA"/>
</dbReference>